<keyword evidence="1" id="KW-0732">Signal</keyword>
<sequence>MKHALMLAALATPLVALAEEPQPSFTGEAELGATITTGNTKTTSVKGRVDMRHNIMDWDNQYLLEGLFKEDEDIRTAENYRGLLQGNYRFTPTNYMFINLTHEVDKFAGFDSKTTGAAGYGHRFFEQGSTILDVEIGPGVQSIKYSEPNDMRETDWVAHGVLNFATDISENATFKQIFVVDAGKKVTGRSETSVSASLIGALAMKVALVVKYDSEPQPTFEKTDTETNVTLLYKF</sequence>
<reference evidence="2" key="2">
    <citation type="submission" date="2023-01" db="EMBL/GenBank/DDBJ databases">
        <title>Draft genome sequence of Paraferrimonas sedimenticola strain NBRC 101628.</title>
        <authorList>
            <person name="Sun Q."/>
            <person name="Mori K."/>
        </authorList>
    </citation>
    <scope>NUCLEOTIDE SEQUENCE</scope>
    <source>
        <strain evidence="2">NBRC 101628</strain>
    </source>
</reference>
<feature type="signal peptide" evidence="1">
    <location>
        <begin position="1"/>
        <end position="18"/>
    </location>
</feature>
<dbReference type="Pfam" id="PF04338">
    <property type="entry name" value="DUF481"/>
    <property type="match status" value="1"/>
</dbReference>
<evidence type="ECO:0000313" key="3">
    <source>
        <dbReference type="Proteomes" id="UP001161422"/>
    </source>
</evidence>
<dbReference type="InterPro" id="IPR007433">
    <property type="entry name" value="DUF481"/>
</dbReference>
<organism evidence="2 3">
    <name type="scientific">Paraferrimonas sedimenticola</name>
    <dbReference type="NCBI Taxonomy" id="375674"/>
    <lineage>
        <taxon>Bacteria</taxon>
        <taxon>Pseudomonadati</taxon>
        <taxon>Pseudomonadota</taxon>
        <taxon>Gammaproteobacteria</taxon>
        <taxon>Alteromonadales</taxon>
        <taxon>Ferrimonadaceae</taxon>
        <taxon>Paraferrimonas</taxon>
    </lineage>
</organism>
<protein>
    <recommendedName>
        <fullName evidence="4">DUF481 domain-containing protein</fullName>
    </recommendedName>
</protein>
<dbReference type="Proteomes" id="UP001161422">
    <property type="component" value="Unassembled WGS sequence"/>
</dbReference>
<dbReference type="AlphaFoldDB" id="A0AA37RVR2"/>
<evidence type="ECO:0000256" key="1">
    <source>
        <dbReference type="SAM" id="SignalP"/>
    </source>
</evidence>
<reference evidence="2" key="1">
    <citation type="journal article" date="2014" name="Int. J. Syst. Evol. Microbiol.">
        <title>Complete genome sequence of Corynebacterium casei LMG S-19264T (=DSM 44701T), isolated from a smear-ripened cheese.</title>
        <authorList>
            <consortium name="US DOE Joint Genome Institute (JGI-PGF)"/>
            <person name="Walter F."/>
            <person name="Albersmeier A."/>
            <person name="Kalinowski J."/>
            <person name="Ruckert C."/>
        </authorList>
    </citation>
    <scope>NUCLEOTIDE SEQUENCE</scope>
    <source>
        <strain evidence="2">NBRC 101628</strain>
    </source>
</reference>
<dbReference type="RefSeq" id="WP_095505554.1">
    <property type="nucleotide sequence ID" value="NZ_BSNC01000003.1"/>
</dbReference>
<comment type="caution">
    <text evidence="2">The sequence shown here is derived from an EMBL/GenBank/DDBJ whole genome shotgun (WGS) entry which is preliminary data.</text>
</comment>
<feature type="chain" id="PRO_5041347185" description="DUF481 domain-containing protein" evidence="1">
    <location>
        <begin position="19"/>
        <end position="235"/>
    </location>
</feature>
<keyword evidence="3" id="KW-1185">Reference proteome</keyword>
<evidence type="ECO:0008006" key="4">
    <source>
        <dbReference type="Google" id="ProtNLM"/>
    </source>
</evidence>
<accession>A0AA37RVR2</accession>
<gene>
    <name evidence="2" type="ORF">GCM10007895_08630</name>
</gene>
<evidence type="ECO:0000313" key="2">
    <source>
        <dbReference type="EMBL" id="GLP95557.1"/>
    </source>
</evidence>
<proteinExistence type="predicted"/>
<dbReference type="EMBL" id="BSNC01000003">
    <property type="protein sequence ID" value="GLP95557.1"/>
    <property type="molecule type" value="Genomic_DNA"/>
</dbReference>
<name>A0AA37RVR2_9GAMM</name>